<keyword evidence="1" id="KW-1133">Transmembrane helix</keyword>
<keyword evidence="3" id="KW-1185">Reference proteome</keyword>
<gene>
    <name evidence="2" type="ORF">BCR34DRAFT_565159</name>
</gene>
<dbReference type="Proteomes" id="UP000193144">
    <property type="component" value="Unassembled WGS sequence"/>
</dbReference>
<proteinExistence type="predicted"/>
<protein>
    <submittedName>
        <fullName evidence="2">Uncharacterized protein</fullName>
    </submittedName>
</protein>
<accession>A0A1Y1ZMM9</accession>
<organism evidence="2 3">
    <name type="scientific">Clohesyomyces aquaticus</name>
    <dbReference type="NCBI Taxonomy" id="1231657"/>
    <lineage>
        <taxon>Eukaryota</taxon>
        <taxon>Fungi</taxon>
        <taxon>Dikarya</taxon>
        <taxon>Ascomycota</taxon>
        <taxon>Pezizomycotina</taxon>
        <taxon>Dothideomycetes</taxon>
        <taxon>Pleosporomycetidae</taxon>
        <taxon>Pleosporales</taxon>
        <taxon>Lindgomycetaceae</taxon>
        <taxon>Clohesyomyces</taxon>
    </lineage>
</organism>
<evidence type="ECO:0000313" key="2">
    <source>
        <dbReference type="EMBL" id="ORY11513.1"/>
    </source>
</evidence>
<evidence type="ECO:0000313" key="3">
    <source>
        <dbReference type="Proteomes" id="UP000193144"/>
    </source>
</evidence>
<feature type="non-terminal residue" evidence="2">
    <location>
        <position position="1"/>
    </location>
</feature>
<feature type="non-terminal residue" evidence="2">
    <location>
        <position position="97"/>
    </location>
</feature>
<feature type="transmembrane region" description="Helical" evidence="1">
    <location>
        <begin position="19"/>
        <end position="38"/>
    </location>
</feature>
<sequence length="97" mass="10699">IIPHLACARALRGVLRLVIAAQTLPINAFVIVVAYCCYGQHRDIKCGRFRAYVCSYVGTHVSSRVDLIAAKGFAAVCISVLRRNFLREDKGEVTVYA</sequence>
<keyword evidence="1" id="KW-0812">Transmembrane</keyword>
<dbReference type="AlphaFoldDB" id="A0A1Y1ZMM9"/>
<evidence type="ECO:0000256" key="1">
    <source>
        <dbReference type="SAM" id="Phobius"/>
    </source>
</evidence>
<comment type="caution">
    <text evidence="2">The sequence shown here is derived from an EMBL/GenBank/DDBJ whole genome shotgun (WGS) entry which is preliminary data.</text>
</comment>
<keyword evidence="1" id="KW-0472">Membrane</keyword>
<name>A0A1Y1ZMM9_9PLEO</name>
<dbReference type="EMBL" id="MCFA01000060">
    <property type="protein sequence ID" value="ORY11513.1"/>
    <property type="molecule type" value="Genomic_DNA"/>
</dbReference>
<reference evidence="2 3" key="1">
    <citation type="submission" date="2016-07" db="EMBL/GenBank/DDBJ databases">
        <title>Pervasive Adenine N6-methylation of Active Genes in Fungi.</title>
        <authorList>
            <consortium name="DOE Joint Genome Institute"/>
            <person name="Mondo S.J."/>
            <person name="Dannebaum R.O."/>
            <person name="Kuo R.C."/>
            <person name="Labutti K."/>
            <person name="Haridas S."/>
            <person name="Kuo A."/>
            <person name="Salamov A."/>
            <person name="Ahrendt S.R."/>
            <person name="Lipzen A."/>
            <person name="Sullivan W."/>
            <person name="Andreopoulos W.B."/>
            <person name="Clum A."/>
            <person name="Lindquist E."/>
            <person name="Daum C."/>
            <person name="Ramamoorthy G.K."/>
            <person name="Gryganskyi A."/>
            <person name="Culley D."/>
            <person name="Magnuson J.K."/>
            <person name="James T.Y."/>
            <person name="O'Malley M.A."/>
            <person name="Stajich J.E."/>
            <person name="Spatafora J.W."/>
            <person name="Visel A."/>
            <person name="Grigoriev I.V."/>
        </authorList>
    </citation>
    <scope>NUCLEOTIDE SEQUENCE [LARGE SCALE GENOMIC DNA]</scope>
    <source>
        <strain evidence="2 3">CBS 115471</strain>
    </source>
</reference>